<dbReference type="CDD" id="cd10027">
    <property type="entry name" value="UDG-F1-like"/>
    <property type="match status" value="1"/>
</dbReference>
<comment type="similarity">
    <text evidence="1 7 9">Belongs to the uracil-DNA glycosylase (UDG) superfamily. UNG family.</text>
</comment>
<sequence length="321" mass="36112">MLGAVPEHMHEEPDASEDPETSHPAKKQRLESALSTDEIITVFKPTADIDDGSSTMQTEEESDKITPVEATSTDKQEDEKSKQSSPRYTESLLQLERDTMGPDWFEIFGAEIEKPYFLKIKKRLELDESKRITIFPPKEQIYSFTKCPLNKIKVVILGQDPYHGQGQAHGLCFSVQKGVANPPSLNNIFKELADDLGKDKFQKPKHGFLEGWATQGVLLLNSALTVQMDKANSHAEIGWARFTDAIVEYINKNSKNVCFLLWGGNAQKKGEKINKSKHLVLKSAHPSPLSAHRGFFKQKHFSKANAFLVKNGLEPVDWNHL</sequence>
<dbReference type="NCBIfam" id="NF003588">
    <property type="entry name" value="PRK05254.1-1"/>
    <property type="match status" value="1"/>
</dbReference>
<comment type="subcellular location">
    <subcellularLocation>
        <location evidence="7">Mitochondrion</location>
    </subcellularLocation>
    <subcellularLocation>
        <location evidence="7">Nucleus</location>
    </subcellularLocation>
</comment>
<evidence type="ECO:0000313" key="13">
    <source>
        <dbReference type="Proteomes" id="UP000319731"/>
    </source>
</evidence>
<dbReference type="InterPro" id="IPR002043">
    <property type="entry name" value="UDG_fam1"/>
</dbReference>
<gene>
    <name evidence="7" type="primary">UNG1</name>
    <name evidence="12" type="ORF">SmJEL517_g00512</name>
</gene>
<reference evidence="12 13" key="1">
    <citation type="journal article" date="2019" name="Sci. Rep.">
        <title>Comparative genomics of chytrid fungi reveal insights into the obligate biotrophic and pathogenic lifestyle of Synchytrium endobioticum.</title>
        <authorList>
            <person name="van de Vossenberg B.T.L.H."/>
            <person name="Warris S."/>
            <person name="Nguyen H.D.T."/>
            <person name="van Gent-Pelzer M.P.E."/>
            <person name="Joly D.L."/>
            <person name="van de Geest H.C."/>
            <person name="Bonants P.J.M."/>
            <person name="Smith D.S."/>
            <person name="Levesque C.A."/>
            <person name="van der Lee T.A.J."/>
        </authorList>
    </citation>
    <scope>NUCLEOTIDE SEQUENCE [LARGE SCALE GENOMIC DNA]</scope>
    <source>
        <strain evidence="12 13">JEL517</strain>
    </source>
</reference>
<dbReference type="NCBIfam" id="NF003592">
    <property type="entry name" value="PRK05254.1-5"/>
    <property type="match status" value="1"/>
</dbReference>
<evidence type="ECO:0000259" key="11">
    <source>
        <dbReference type="SMART" id="SM00986"/>
    </source>
</evidence>
<keyword evidence="13" id="KW-1185">Reference proteome</keyword>
<dbReference type="EC" id="3.2.2.27" evidence="7 9"/>
<evidence type="ECO:0000256" key="6">
    <source>
        <dbReference type="ARBA" id="ARBA00023242"/>
    </source>
</evidence>
<dbReference type="GO" id="GO:0004844">
    <property type="term" value="F:uracil DNA N-glycosylase activity"/>
    <property type="evidence" value="ECO:0007669"/>
    <property type="project" value="UniProtKB-UniRule"/>
</dbReference>
<dbReference type="GO" id="GO:0005634">
    <property type="term" value="C:nucleus"/>
    <property type="evidence" value="ECO:0007669"/>
    <property type="project" value="UniProtKB-SubCell"/>
</dbReference>
<comment type="function">
    <text evidence="7 9">Excises uracil residues from the DNA which can arise as a result of misincorporation of dUMP residues by DNA polymerase or due to deamination of cytosine.</text>
</comment>
<dbReference type="Gene3D" id="3.40.470.10">
    <property type="entry name" value="Uracil-DNA glycosylase-like domain"/>
    <property type="match status" value="1"/>
</dbReference>
<dbReference type="HAMAP" id="MF_00148">
    <property type="entry name" value="UDG"/>
    <property type="match status" value="1"/>
</dbReference>
<dbReference type="EMBL" id="QEAO01000002">
    <property type="protein sequence ID" value="TPX37719.1"/>
    <property type="molecule type" value="Genomic_DNA"/>
</dbReference>
<evidence type="ECO:0000256" key="3">
    <source>
        <dbReference type="ARBA" id="ARBA00022801"/>
    </source>
</evidence>
<dbReference type="PROSITE" id="PS00130">
    <property type="entry name" value="U_DNA_GLYCOSYLASE"/>
    <property type="match status" value="1"/>
</dbReference>
<evidence type="ECO:0000256" key="4">
    <source>
        <dbReference type="ARBA" id="ARBA00023128"/>
    </source>
</evidence>
<protein>
    <recommendedName>
        <fullName evidence="7 9">Uracil-DNA glycosylase</fullName>
        <shortName evidence="7">UDG</shortName>
        <ecNumber evidence="7 9">3.2.2.27</ecNumber>
    </recommendedName>
</protein>
<dbReference type="PANTHER" id="PTHR11264">
    <property type="entry name" value="URACIL-DNA GLYCOSYLASE"/>
    <property type="match status" value="1"/>
</dbReference>
<keyword evidence="4 7" id="KW-0496">Mitochondrion</keyword>
<evidence type="ECO:0000256" key="8">
    <source>
        <dbReference type="PROSITE-ProRule" id="PRU10072"/>
    </source>
</evidence>
<dbReference type="NCBIfam" id="NF003589">
    <property type="entry name" value="PRK05254.1-2"/>
    <property type="match status" value="1"/>
</dbReference>
<feature type="active site" description="Proton acceptor" evidence="7 8">
    <location>
        <position position="160"/>
    </location>
</feature>
<dbReference type="InterPro" id="IPR005122">
    <property type="entry name" value="Uracil-DNA_glycosylase-like"/>
</dbReference>
<keyword evidence="2 7" id="KW-0227">DNA damage</keyword>
<dbReference type="PANTHER" id="PTHR11264:SF0">
    <property type="entry name" value="URACIL-DNA GLYCOSYLASE"/>
    <property type="match status" value="1"/>
</dbReference>
<keyword evidence="3 7" id="KW-0378">Hydrolase</keyword>
<dbReference type="OrthoDB" id="10031947at2759"/>
<accession>A0A507CEV7</accession>
<dbReference type="FunFam" id="3.40.470.10:FF:000007">
    <property type="entry name" value="Uracil-DNA glycosylase"/>
    <property type="match status" value="1"/>
</dbReference>
<feature type="domain" description="Uracil-DNA glycosylase-like" evidence="11">
    <location>
        <begin position="145"/>
        <end position="308"/>
    </location>
</feature>
<evidence type="ECO:0000256" key="1">
    <source>
        <dbReference type="ARBA" id="ARBA00008184"/>
    </source>
</evidence>
<name>A0A507CEV7_9FUNG</name>
<dbReference type="NCBIfam" id="NF003591">
    <property type="entry name" value="PRK05254.1-4"/>
    <property type="match status" value="1"/>
</dbReference>
<dbReference type="Proteomes" id="UP000319731">
    <property type="component" value="Unassembled WGS sequence"/>
</dbReference>
<evidence type="ECO:0000256" key="9">
    <source>
        <dbReference type="RuleBase" id="RU003780"/>
    </source>
</evidence>
<proteinExistence type="inferred from homology"/>
<keyword evidence="5 7" id="KW-0234">DNA repair</keyword>
<dbReference type="AlphaFoldDB" id="A0A507CEV7"/>
<dbReference type="Pfam" id="PF03167">
    <property type="entry name" value="UDG"/>
    <property type="match status" value="1"/>
</dbReference>
<feature type="compositionally biased region" description="Basic and acidic residues" evidence="10">
    <location>
        <begin position="72"/>
        <end position="82"/>
    </location>
</feature>
<comment type="caution">
    <text evidence="12">The sequence shown here is derived from an EMBL/GenBank/DDBJ whole genome shotgun (WGS) entry which is preliminary data.</text>
</comment>
<evidence type="ECO:0000256" key="7">
    <source>
        <dbReference type="HAMAP-Rule" id="MF_03166"/>
    </source>
</evidence>
<dbReference type="SUPFAM" id="SSF52141">
    <property type="entry name" value="Uracil-DNA glycosylase-like"/>
    <property type="match status" value="1"/>
</dbReference>
<dbReference type="InterPro" id="IPR018085">
    <property type="entry name" value="Ura-DNA_Glyclase_AS"/>
</dbReference>
<comment type="catalytic activity">
    <reaction evidence="7 9">
        <text>Hydrolyzes single-stranded DNA or mismatched double-stranded DNA and polynucleotides, releasing free uracil.</text>
        <dbReference type="EC" id="3.2.2.27"/>
    </reaction>
</comment>
<dbReference type="InterPro" id="IPR036895">
    <property type="entry name" value="Uracil-DNA_glycosylase-like_sf"/>
</dbReference>
<evidence type="ECO:0000256" key="10">
    <source>
        <dbReference type="SAM" id="MobiDB-lite"/>
    </source>
</evidence>
<dbReference type="STRING" id="1806994.A0A507CEV7"/>
<evidence type="ECO:0000256" key="2">
    <source>
        <dbReference type="ARBA" id="ARBA00022763"/>
    </source>
</evidence>
<evidence type="ECO:0000313" key="12">
    <source>
        <dbReference type="EMBL" id="TPX37719.1"/>
    </source>
</evidence>
<keyword evidence="6 7" id="KW-0539">Nucleus</keyword>
<dbReference type="NCBIfam" id="TIGR00628">
    <property type="entry name" value="ung"/>
    <property type="match status" value="1"/>
</dbReference>
<dbReference type="GO" id="GO:0097510">
    <property type="term" value="P:base-excision repair, AP site formation via deaminated base removal"/>
    <property type="evidence" value="ECO:0007669"/>
    <property type="project" value="TreeGrafter"/>
</dbReference>
<dbReference type="SMART" id="SM00986">
    <property type="entry name" value="UDG"/>
    <property type="match status" value="1"/>
</dbReference>
<evidence type="ECO:0000256" key="5">
    <source>
        <dbReference type="ARBA" id="ARBA00023204"/>
    </source>
</evidence>
<dbReference type="SMART" id="SM00987">
    <property type="entry name" value="UreE_C"/>
    <property type="match status" value="1"/>
</dbReference>
<organism evidence="12 13">
    <name type="scientific">Synchytrium microbalum</name>
    <dbReference type="NCBI Taxonomy" id="1806994"/>
    <lineage>
        <taxon>Eukaryota</taxon>
        <taxon>Fungi</taxon>
        <taxon>Fungi incertae sedis</taxon>
        <taxon>Chytridiomycota</taxon>
        <taxon>Chytridiomycota incertae sedis</taxon>
        <taxon>Chytridiomycetes</taxon>
        <taxon>Synchytriales</taxon>
        <taxon>Synchytriaceae</taxon>
        <taxon>Synchytrium</taxon>
    </lineage>
</organism>
<dbReference type="GO" id="GO:0005739">
    <property type="term" value="C:mitochondrion"/>
    <property type="evidence" value="ECO:0007669"/>
    <property type="project" value="UniProtKB-SubCell"/>
</dbReference>
<feature type="region of interest" description="Disordered" evidence="10">
    <location>
        <begin position="1"/>
        <end position="89"/>
    </location>
</feature>